<gene>
    <name evidence="1" type="ORF">DUI87_05915</name>
</gene>
<accession>A0A3M0L0P1</accession>
<protein>
    <submittedName>
        <fullName evidence="1">Uncharacterized protein</fullName>
    </submittedName>
</protein>
<sequence length="116" mass="12627">MGCHLIQECPVGDSVKSLAEVQIDNIHSLSCIHQVGHLVIKRDQVDQTQLTPPKPVLAWSDTLAILCMLCDGTQDDLFQNLVRILVLWILLPGLVDKHCPGSSHPGPSWLASTAGK</sequence>
<proteinExistence type="predicted"/>
<dbReference type="Proteomes" id="UP000269221">
    <property type="component" value="Unassembled WGS sequence"/>
</dbReference>
<organism evidence="1 2">
    <name type="scientific">Hirundo rustica rustica</name>
    <dbReference type="NCBI Taxonomy" id="333673"/>
    <lineage>
        <taxon>Eukaryota</taxon>
        <taxon>Metazoa</taxon>
        <taxon>Chordata</taxon>
        <taxon>Craniata</taxon>
        <taxon>Vertebrata</taxon>
        <taxon>Euteleostomi</taxon>
        <taxon>Archelosauria</taxon>
        <taxon>Archosauria</taxon>
        <taxon>Dinosauria</taxon>
        <taxon>Saurischia</taxon>
        <taxon>Theropoda</taxon>
        <taxon>Coelurosauria</taxon>
        <taxon>Aves</taxon>
        <taxon>Neognathae</taxon>
        <taxon>Neoaves</taxon>
        <taxon>Telluraves</taxon>
        <taxon>Australaves</taxon>
        <taxon>Passeriformes</taxon>
        <taxon>Sylvioidea</taxon>
        <taxon>Hirundinidae</taxon>
        <taxon>Hirundo</taxon>
    </lineage>
</organism>
<dbReference type="OrthoDB" id="9221392at2759"/>
<comment type="caution">
    <text evidence="1">The sequence shown here is derived from an EMBL/GenBank/DDBJ whole genome shotgun (WGS) entry which is preliminary data.</text>
</comment>
<dbReference type="AlphaFoldDB" id="A0A3M0L0P1"/>
<dbReference type="EMBL" id="QRBI01000099">
    <property type="protein sequence ID" value="RMC17334.1"/>
    <property type="molecule type" value="Genomic_DNA"/>
</dbReference>
<evidence type="ECO:0000313" key="1">
    <source>
        <dbReference type="EMBL" id="RMC17334.1"/>
    </source>
</evidence>
<keyword evidence="2" id="KW-1185">Reference proteome</keyword>
<name>A0A3M0L0P1_HIRRU</name>
<evidence type="ECO:0000313" key="2">
    <source>
        <dbReference type="Proteomes" id="UP000269221"/>
    </source>
</evidence>
<reference evidence="1 2" key="1">
    <citation type="submission" date="2018-07" db="EMBL/GenBank/DDBJ databases">
        <title>A high quality draft genome assembly of the barn swallow (H. rustica rustica).</title>
        <authorList>
            <person name="Formenti G."/>
            <person name="Chiara M."/>
            <person name="Poveda L."/>
            <person name="Francoijs K.-J."/>
            <person name="Bonisoli-Alquati A."/>
            <person name="Canova L."/>
            <person name="Gianfranceschi L."/>
            <person name="Horner D.S."/>
            <person name="Saino N."/>
        </authorList>
    </citation>
    <scope>NUCLEOTIDE SEQUENCE [LARGE SCALE GENOMIC DNA]</scope>
    <source>
        <strain evidence="1">Chelidonia</strain>
        <tissue evidence="1">Blood</tissue>
    </source>
</reference>